<sequence>MPREGFAAALGSLLAEPERRAALAAAARRHRARPERRHPLDRAREAVAALAAPHAAPCPPRHQFVAEGAPSPGGADPLDAALEGLRAAFAAIDPAGPGGPLPRAAARWPSWPAASPPALPAEDRETLLREAEAILAAYAPRLPLDAPPMPWTGFLPDEPGLAGRDTASRFTLLVPAGAAWVQLRLATALPLDLRLSLLDLEGGALGGLRPHRLHPGQSLLELDRPEGSGGRPARLVVEASGGDPASGGPRVLQFACGTRAGPFPLLADLSRDAMDRFRAELPDSWWRAARQAAAHRPLSRSGRGAEGAHGARAEPHDALLRPAGAPLPSGLGLFGTLPKEDPQAEGCAASVDTPSPAVDAVLLRTRALLEAAPLHRLALGRRALGLDRPYLLAARLGGGLPPAGDLPSLAAGLGLDLVLAGGGRARRLSPDGEARDGAVALSGLVRAGEAGCRALWLPEEEADERALIALGWLAGVPVAAAASNPFARAALRPPADGLLLRRAGAGGLEALLREPALAEALARGGDRALAGWLG</sequence>
<protein>
    <submittedName>
        <fullName evidence="1">Uncharacterized protein</fullName>
    </submittedName>
</protein>
<proteinExistence type="predicted"/>
<gene>
    <name evidence="1" type="ORF">EAH89_04485</name>
</gene>
<name>A0A502GI31_9PROT</name>
<dbReference type="AlphaFoldDB" id="A0A502GI31"/>
<keyword evidence="2" id="KW-1185">Reference proteome</keyword>
<evidence type="ECO:0000313" key="1">
    <source>
        <dbReference type="EMBL" id="TPG60616.1"/>
    </source>
</evidence>
<accession>A0A502GI31</accession>
<evidence type="ECO:0000313" key="2">
    <source>
        <dbReference type="Proteomes" id="UP000317078"/>
    </source>
</evidence>
<comment type="caution">
    <text evidence="1">The sequence shown here is derived from an EMBL/GenBank/DDBJ whole genome shotgun (WGS) entry which is preliminary data.</text>
</comment>
<dbReference type="EMBL" id="RCZP01000002">
    <property type="protein sequence ID" value="TPG60616.1"/>
    <property type="molecule type" value="Genomic_DNA"/>
</dbReference>
<organism evidence="1 2">
    <name type="scientific">Muricoccus nepalensis</name>
    <dbReference type="NCBI Taxonomy" id="1854500"/>
    <lineage>
        <taxon>Bacteria</taxon>
        <taxon>Pseudomonadati</taxon>
        <taxon>Pseudomonadota</taxon>
        <taxon>Alphaproteobacteria</taxon>
        <taxon>Acetobacterales</taxon>
        <taxon>Roseomonadaceae</taxon>
        <taxon>Muricoccus</taxon>
    </lineage>
</organism>
<reference evidence="1 2" key="1">
    <citation type="journal article" date="2019" name="Environ. Microbiol.">
        <title>Species interactions and distinct microbial communities in high Arctic permafrost affected cryosols are associated with the CH4 and CO2 gas fluxes.</title>
        <authorList>
            <person name="Altshuler I."/>
            <person name="Hamel J."/>
            <person name="Turney S."/>
            <person name="Magnuson E."/>
            <person name="Levesque R."/>
            <person name="Greer C."/>
            <person name="Whyte L.G."/>
        </authorList>
    </citation>
    <scope>NUCLEOTIDE SEQUENCE [LARGE SCALE GENOMIC DNA]</scope>
    <source>
        <strain evidence="1 2">S9.3B</strain>
    </source>
</reference>
<dbReference type="Proteomes" id="UP000317078">
    <property type="component" value="Unassembled WGS sequence"/>
</dbReference>